<keyword evidence="4 7" id="KW-0833">Ubl conjugation pathway</keyword>
<keyword evidence="5 7" id="KW-0378">Hydrolase</keyword>
<dbReference type="InterPro" id="IPR038765">
    <property type="entry name" value="Papain-like_cys_pep_sf"/>
</dbReference>
<dbReference type="PANTHER" id="PTHR24006:SF758">
    <property type="entry name" value="UBIQUITIN CARBOXYL-TERMINAL HYDROLASE 36"/>
    <property type="match status" value="1"/>
</dbReference>
<dbReference type="EMBL" id="JADGIZ020000026">
    <property type="protein sequence ID" value="KAL2915147.1"/>
    <property type="molecule type" value="Genomic_DNA"/>
</dbReference>
<evidence type="ECO:0000313" key="11">
    <source>
        <dbReference type="EMBL" id="KAL2915147.1"/>
    </source>
</evidence>
<keyword evidence="9" id="KW-0812">Transmembrane</keyword>
<dbReference type="InterPro" id="IPR018200">
    <property type="entry name" value="USP_CS"/>
</dbReference>
<evidence type="ECO:0000313" key="12">
    <source>
        <dbReference type="Proteomes" id="UP001527925"/>
    </source>
</evidence>
<feature type="compositionally biased region" description="Low complexity" evidence="8">
    <location>
        <begin position="340"/>
        <end position="364"/>
    </location>
</feature>
<keyword evidence="3 7" id="KW-0645">Protease</keyword>
<feature type="domain" description="USP" evidence="10">
    <location>
        <begin position="89"/>
        <end position="776"/>
    </location>
</feature>
<dbReference type="InterPro" id="IPR028889">
    <property type="entry name" value="USP"/>
</dbReference>
<evidence type="ECO:0000256" key="9">
    <source>
        <dbReference type="SAM" id="Phobius"/>
    </source>
</evidence>
<dbReference type="GO" id="GO:0006508">
    <property type="term" value="P:proteolysis"/>
    <property type="evidence" value="ECO:0007669"/>
    <property type="project" value="UniProtKB-KW"/>
</dbReference>
<keyword evidence="6 7" id="KW-0788">Thiol protease</keyword>
<evidence type="ECO:0000256" key="4">
    <source>
        <dbReference type="ARBA" id="ARBA00022786"/>
    </source>
</evidence>
<name>A0ABR4N6I0_9FUNG</name>
<dbReference type="InterPro" id="IPR001394">
    <property type="entry name" value="Peptidase_C19_UCH"/>
</dbReference>
<keyword evidence="12" id="KW-1185">Reference proteome</keyword>
<feature type="transmembrane region" description="Helical" evidence="9">
    <location>
        <begin position="9"/>
        <end position="29"/>
    </location>
</feature>
<evidence type="ECO:0000256" key="6">
    <source>
        <dbReference type="ARBA" id="ARBA00022807"/>
    </source>
</evidence>
<proteinExistence type="inferred from homology"/>
<dbReference type="PROSITE" id="PS00973">
    <property type="entry name" value="USP_2"/>
    <property type="match status" value="1"/>
</dbReference>
<keyword evidence="9" id="KW-1133">Transmembrane helix</keyword>
<feature type="region of interest" description="Disordered" evidence="8">
    <location>
        <begin position="56"/>
        <end position="82"/>
    </location>
</feature>
<evidence type="ECO:0000256" key="5">
    <source>
        <dbReference type="ARBA" id="ARBA00022801"/>
    </source>
</evidence>
<dbReference type="Gene3D" id="3.90.70.10">
    <property type="entry name" value="Cysteine proteinases"/>
    <property type="match status" value="2"/>
</dbReference>
<feature type="region of interest" description="Disordered" evidence="8">
    <location>
        <begin position="533"/>
        <end position="591"/>
    </location>
</feature>
<dbReference type="EC" id="3.4.19.12" evidence="7"/>
<feature type="region of interest" description="Disordered" evidence="8">
    <location>
        <begin position="606"/>
        <end position="655"/>
    </location>
</feature>
<dbReference type="SUPFAM" id="SSF54001">
    <property type="entry name" value="Cysteine proteinases"/>
    <property type="match status" value="1"/>
</dbReference>
<organism evidence="11 12">
    <name type="scientific">Polyrhizophydium stewartii</name>
    <dbReference type="NCBI Taxonomy" id="2732419"/>
    <lineage>
        <taxon>Eukaryota</taxon>
        <taxon>Fungi</taxon>
        <taxon>Fungi incertae sedis</taxon>
        <taxon>Chytridiomycota</taxon>
        <taxon>Chytridiomycota incertae sedis</taxon>
        <taxon>Chytridiomycetes</taxon>
        <taxon>Rhizophydiales</taxon>
        <taxon>Rhizophydiales incertae sedis</taxon>
        <taxon>Polyrhizophydium</taxon>
    </lineage>
</organism>
<dbReference type="Proteomes" id="UP001527925">
    <property type="component" value="Unassembled WGS sequence"/>
</dbReference>
<dbReference type="InterPro" id="IPR050164">
    <property type="entry name" value="Peptidase_C19"/>
</dbReference>
<dbReference type="PROSITE" id="PS50235">
    <property type="entry name" value="USP_3"/>
    <property type="match status" value="1"/>
</dbReference>
<sequence length="776" mass="82590">MAAAAGTPAWAVQLSLAVIAVGLGVWWLARSDPLAADSADATLSAARRRRRLSLRPSLAPSAASDRADLHDQPGPPKRRKHRGEIWVPGGLYNMGNTCFMNSVIQSLVSMPKLVEYIEQRLMAYYDTDALLQGLPVTEALYDLCNALNDAGPSHRALRPRGLVNALAGNNGNRHLLGYQQQDAHELFQFLSSLLTKEEVPHSPPQLFSLADIALLHPRKLDDGRLEEWLPVFIGGRTIQFPRRPAPRSPLTGLLASRICCHKCGYKSPMRHETFDNLSLTVPNAPAYLEKVIENYVQPESIQGYICDKCSILATAEKLRIELQRQEAAVAAVKSGAAPASTLAGAGSNSSGSKAGASSSGSTGPKKAKKKKKASAAAATALSRQAPSTALRSAGASADIGSGDASLHAADASSADSRPAAPPSVRDVQLRLAVARLEQTRADLAFVLQAIQDQNYDVTLPSTVTKVKVASPLSTKQTSIAYPPHCFCLHMQRSVYLPSGHLVKNNARVVFHDVLDMNDLAGIPGRQGAAVAQMLSKASGSRSQSAEGPATLAGGRGGLDHRRSRIPVDGLAESSDDDAPPGLAPVESDHESADVRMVDVHMVDEQLERHPAEPPSPPAVQIPDGPDAGFGDSTALDADDVRGRDDAGVGASDASADVPELQPRPFLYRLRAVIVHYGSHDSGHFVTYRKFRQPPVEGASEGAKPASKPTATTKPSVSIHAPIFSVGGAAASPAASRDTADETWFRISDDRVDIVSDVNGEVFGHGGQYAYMLYYER</sequence>
<comment type="similarity">
    <text evidence="2 7">Belongs to the peptidase C19 family.</text>
</comment>
<evidence type="ECO:0000256" key="7">
    <source>
        <dbReference type="RuleBase" id="RU366025"/>
    </source>
</evidence>
<comment type="catalytic activity">
    <reaction evidence="1 7">
        <text>Thiol-dependent hydrolysis of ester, thioester, amide, peptide and isopeptide bonds formed by the C-terminal Gly of ubiquitin (a 76-residue protein attached to proteins as an intracellular targeting signal).</text>
        <dbReference type="EC" id="3.4.19.12"/>
    </reaction>
</comment>
<keyword evidence="9" id="KW-0472">Membrane</keyword>
<dbReference type="PANTHER" id="PTHR24006">
    <property type="entry name" value="UBIQUITIN CARBOXYL-TERMINAL HYDROLASE"/>
    <property type="match status" value="1"/>
</dbReference>
<accession>A0ABR4N6I0</accession>
<comment type="caution">
    <text evidence="11">The sequence shown here is derived from an EMBL/GenBank/DDBJ whole genome shotgun (WGS) entry which is preliminary data.</text>
</comment>
<evidence type="ECO:0000256" key="2">
    <source>
        <dbReference type="ARBA" id="ARBA00009085"/>
    </source>
</evidence>
<evidence type="ECO:0000256" key="1">
    <source>
        <dbReference type="ARBA" id="ARBA00000707"/>
    </source>
</evidence>
<gene>
    <name evidence="11" type="primary">UBP1</name>
    <name evidence="11" type="ORF">HK105_205253</name>
</gene>
<evidence type="ECO:0000256" key="8">
    <source>
        <dbReference type="SAM" id="MobiDB-lite"/>
    </source>
</evidence>
<feature type="region of interest" description="Disordered" evidence="8">
    <location>
        <begin position="340"/>
        <end position="380"/>
    </location>
</feature>
<feature type="region of interest" description="Disordered" evidence="8">
    <location>
        <begin position="695"/>
        <end position="714"/>
    </location>
</feature>
<protein>
    <recommendedName>
        <fullName evidence="7">Ubiquitin carboxyl-terminal hydrolase</fullName>
        <ecNumber evidence="7">3.4.19.12</ecNumber>
    </recommendedName>
</protein>
<dbReference type="Pfam" id="PF00443">
    <property type="entry name" value="UCH"/>
    <property type="match status" value="1"/>
</dbReference>
<evidence type="ECO:0000256" key="3">
    <source>
        <dbReference type="ARBA" id="ARBA00022670"/>
    </source>
</evidence>
<evidence type="ECO:0000259" key="10">
    <source>
        <dbReference type="PROSITE" id="PS50235"/>
    </source>
</evidence>
<dbReference type="PROSITE" id="PS00972">
    <property type="entry name" value="USP_1"/>
    <property type="match status" value="1"/>
</dbReference>
<dbReference type="GO" id="GO:0004843">
    <property type="term" value="F:cysteine-type deubiquitinase activity"/>
    <property type="evidence" value="ECO:0007669"/>
    <property type="project" value="UniProtKB-EC"/>
</dbReference>
<reference evidence="11 12" key="1">
    <citation type="submission" date="2023-09" db="EMBL/GenBank/DDBJ databases">
        <title>Pangenome analysis of Batrachochytrium dendrobatidis and related Chytrids.</title>
        <authorList>
            <person name="Yacoub M.N."/>
            <person name="Stajich J.E."/>
            <person name="James T.Y."/>
        </authorList>
    </citation>
    <scope>NUCLEOTIDE SEQUENCE [LARGE SCALE GENOMIC DNA]</scope>
    <source>
        <strain evidence="11 12">JEL0888</strain>
    </source>
</reference>
<feature type="compositionally biased region" description="Polar residues" evidence="8">
    <location>
        <begin position="535"/>
        <end position="545"/>
    </location>
</feature>